<dbReference type="Proteomes" id="UP000594638">
    <property type="component" value="Unassembled WGS sequence"/>
</dbReference>
<protein>
    <submittedName>
        <fullName evidence="1">Uncharacterized protein</fullName>
    </submittedName>
</protein>
<dbReference type="Gramene" id="OE9A013018T1">
    <property type="protein sequence ID" value="OE9A013018C1"/>
    <property type="gene ID" value="OE9A013018"/>
</dbReference>
<name>A0A8S0PAU2_OLEEU</name>
<evidence type="ECO:0000313" key="1">
    <source>
        <dbReference type="EMBL" id="CAA2938115.1"/>
    </source>
</evidence>
<sequence length="125" mass="13622">MGGMRFFEAELEFILFGSMESVSFDARATGALKAKKTLVEPTSRMGAGENDVPWASQKSQINDESSPMIINTAWPLFHASQAALDLSYPSNPNGELLTNDRNMNMVEVSGSTPPVSALELQHVPY</sequence>
<proteinExistence type="predicted"/>
<gene>
    <name evidence="1" type="ORF">OLEA9_A013018</name>
</gene>
<dbReference type="AlphaFoldDB" id="A0A8S0PAU2"/>
<keyword evidence="2" id="KW-1185">Reference proteome</keyword>
<evidence type="ECO:0000313" key="2">
    <source>
        <dbReference type="Proteomes" id="UP000594638"/>
    </source>
</evidence>
<accession>A0A8S0PAU2</accession>
<comment type="caution">
    <text evidence="1">The sequence shown here is derived from an EMBL/GenBank/DDBJ whole genome shotgun (WGS) entry which is preliminary data.</text>
</comment>
<dbReference type="EMBL" id="CACTIH010000032">
    <property type="protein sequence ID" value="CAA2938115.1"/>
    <property type="molecule type" value="Genomic_DNA"/>
</dbReference>
<reference evidence="1 2" key="1">
    <citation type="submission" date="2019-12" db="EMBL/GenBank/DDBJ databases">
        <authorList>
            <person name="Alioto T."/>
            <person name="Alioto T."/>
            <person name="Gomez Garrido J."/>
        </authorList>
    </citation>
    <scope>NUCLEOTIDE SEQUENCE [LARGE SCALE GENOMIC DNA]</scope>
</reference>
<organism evidence="1 2">
    <name type="scientific">Olea europaea subsp. europaea</name>
    <dbReference type="NCBI Taxonomy" id="158383"/>
    <lineage>
        <taxon>Eukaryota</taxon>
        <taxon>Viridiplantae</taxon>
        <taxon>Streptophyta</taxon>
        <taxon>Embryophyta</taxon>
        <taxon>Tracheophyta</taxon>
        <taxon>Spermatophyta</taxon>
        <taxon>Magnoliopsida</taxon>
        <taxon>eudicotyledons</taxon>
        <taxon>Gunneridae</taxon>
        <taxon>Pentapetalae</taxon>
        <taxon>asterids</taxon>
        <taxon>lamiids</taxon>
        <taxon>Lamiales</taxon>
        <taxon>Oleaceae</taxon>
        <taxon>Oleeae</taxon>
        <taxon>Olea</taxon>
    </lineage>
</organism>